<keyword evidence="2" id="KW-1185">Reference proteome</keyword>
<name>A0ABS2Q6U7_9BACL</name>
<dbReference type="Proteomes" id="UP000823201">
    <property type="component" value="Unassembled WGS sequence"/>
</dbReference>
<protein>
    <recommendedName>
        <fullName evidence="3">Fur-regulated basic protein FbpA</fullName>
    </recommendedName>
</protein>
<organism evidence="1 2">
    <name type="scientific">Sporolactobacillus spathodeae</name>
    <dbReference type="NCBI Taxonomy" id="1465502"/>
    <lineage>
        <taxon>Bacteria</taxon>
        <taxon>Bacillati</taxon>
        <taxon>Bacillota</taxon>
        <taxon>Bacilli</taxon>
        <taxon>Bacillales</taxon>
        <taxon>Sporolactobacillaceae</taxon>
        <taxon>Sporolactobacillus</taxon>
    </lineage>
</organism>
<dbReference type="InterPro" id="IPR025072">
    <property type="entry name" value="Fur_reg_FbpA"/>
</dbReference>
<accession>A0ABS2Q6U7</accession>
<dbReference type="RefSeq" id="WP_205005068.1">
    <property type="nucleotide sequence ID" value="NZ_CBCRXA010000001.1"/>
</dbReference>
<dbReference type="EMBL" id="JAFBEV010000001">
    <property type="protein sequence ID" value="MBM7656712.1"/>
    <property type="molecule type" value="Genomic_DNA"/>
</dbReference>
<proteinExistence type="predicted"/>
<evidence type="ECO:0008006" key="3">
    <source>
        <dbReference type="Google" id="ProtNLM"/>
    </source>
</evidence>
<evidence type="ECO:0000313" key="2">
    <source>
        <dbReference type="Proteomes" id="UP000823201"/>
    </source>
</evidence>
<comment type="caution">
    <text evidence="1">The sequence shown here is derived from an EMBL/GenBank/DDBJ whole genome shotgun (WGS) entry which is preliminary data.</text>
</comment>
<gene>
    <name evidence="1" type="ORF">JOC27_000148</name>
</gene>
<reference evidence="1 2" key="1">
    <citation type="submission" date="2021-01" db="EMBL/GenBank/DDBJ databases">
        <title>Genomic Encyclopedia of Type Strains, Phase IV (KMG-IV): sequencing the most valuable type-strain genomes for metagenomic binning, comparative biology and taxonomic classification.</title>
        <authorList>
            <person name="Goeker M."/>
        </authorList>
    </citation>
    <scope>NUCLEOTIDE SEQUENCE [LARGE SCALE GENOMIC DNA]</scope>
    <source>
        <strain evidence="1 2">DSM 100968</strain>
    </source>
</reference>
<dbReference type="Pfam" id="PF13076">
    <property type="entry name" value="Fur_reg_FbpA"/>
    <property type="match status" value="1"/>
</dbReference>
<sequence>MNPRVARKDRTIKEQRKQFIIEQLLDKGIYKCRNHQLYELSLDELENTYQQLSCAN</sequence>
<evidence type="ECO:0000313" key="1">
    <source>
        <dbReference type="EMBL" id="MBM7656712.1"/>
    </source>
</evidence>